<dbReference type="EMBL" id="JZEY01000054">
    <property type="protein sequence ID" value="KKB10167.1"/>
    <property type="molecule type" value="Genomic_DNA"/>
</dbReference>
<dbReference type="AlphaFoldDB" id="A0A0F5FPR9"/>
<protein>
    <submittedName>
        <fullName evidence="1">Uncharacterized protein</fullName>
    </submittedName>
</protein>
<evidence type="ECO:0000313" key="2">
    <source>
        <dbReference type="Proteomes" id="UP000033649"/>
    </source>
</evidence>
<organism evidence="1 2">
    <name type="scientific">Devosia chinhatensis</name>
    <dbReference type="NCBI Taxonomy" id="429727"/>
    <lineage>
        <taxon>Bacteria</taxon>
        <taxon>Pseudomonadati</taxon>
        <taxon>Pseudomonadota</taxon>
        <taxon>Alphaproteobacteria</taxon>
        <taxon>Hyphomicrobiales</taxon>
        <taxon>Devosiaceae</taxon>
        <taxon>Devosia</taxon>
    </lineage>
</organism>
<dbReference type="PATRIC" id="fig|429727.3.peg.178"/>
<sequence length="353" mass="39081">MAEIGSKQGAREMRGLRAAREEHAEAWLEADGVQIVFGRITSAKELREWRGDLQSSFALQCSSFSEEGHEARMEASIGQDMVVVGTPRSLTDGTEGGIVRLDRCSVFTLEETGRPMVSEADNAGLMIRPLEFDEAYAGPGAGIAMSDVDRVLYDAEFSNRLDGFGNGYVDRREDIYVLLRDGSAYRHEWSFPFTDLDVERSRLREPGRWFTWHEDGNAVRLTATGGWQMGVDILVEGAQRLVGFPRPALSGTYYYLQVGMGGTRQDKRYAFSADNTLVYSRGGFVAGNVGTSYIIVNGPDAPETEARYRVEDFALVLEVEGETERHFLAVPEAAGGDLPDTILIDGQAYWLDD</sequence>
<evidence type="ECO:0000313" key="1">
    <source>
        <dbReference type="EMBL" id="KKB10167.1"/>
    </source>
</evidence>
<dbReference type="Proteomes" id="UP000033649">
    <property type="component" value="Unassembled WGS sequence"/>
</dbReference>
<name>A0A0F5FPR9_9HYPH</name>
<reference evidence="1 2" key="1">
    <citation type="submission" date="2015-03" db="EMBL/GenBank/DDBJ databases">
        <authorList>
            <person name="Hassan Y."/>
            <person name="Lepp D."/>
            <person name="Li X.-Z."/>
            <person name="Zhou T."/>
        </authorList>
    </citation>
    <scope>NUCLEOTIDE SEQUENCE [LARGE SCALE GENOMIC DNA]</scope>
    <source>
        <strain evidence="1 2">IPL18</strain>
    </source>
</reference>
<comment type="caution">
    <text evidence="1">The sequence shown here is derived from an EMBL/GenBank/DDBJ whole genome shotgun (WGS) entry which is preliminary data.</text>
</comment>
<keyword evidence="2" id="KW-1185">Reference proteome</keyword>
<accession>A0A0F5FPR9</accession>
<proteinExistence type="predicted"/>
<gene>
    <name evidence="1" type="ORF">VE26_00805</name>
</gene>